<evidence type="ECO:0000313" key="3">
    <source>
        <dbReference type="EMBL" id="KAA0198114.1"/>
    </source>
</evidence>
<dbReference type="AlphaFoldDB" id="A0A6A0H5A3"/>
<reference evidence="3" key="3">
    <citation type="submission" date="2019-06" db="EMBL/GenBank/DDBJ databases">
        <authorList>
            <person name="Poynton C."/>
            <person name="Hasenbein S."/>
            <person name="Benoit J.B."/>
            <person name="Sepulveda M.S."/>
            <person name="Poelchau M.F."/>
            <person name="Murali S.C."/>
            <person name="Chen S."/>
            <person name="Glastad K.M."/>
            <person name="Werren J.H."/>
            <person name="Vineis J.H."/>
            <person name="Bowen J.L."/>
            <person name="Friedrich M."/>
            <person name="Jones J."/>
            <person name="Robertson H.M."/>
            <person name="Feyereisen R."/>
            <person name="Mechler-Hickson A."/>
            <person name="Mathers N."/>
            <person name="Lee C.E."/>
            <person name="Colbourne J.K."/>
            <person name="Biales A."/>
            <person name="Johnston J.S."/>
            <person name="Wellborn G.A."/>
            <person name="Rosendale A.J."/>
            <person name="Cridge A.G."/>
            <person name="Munoz-Torres M.C."/>
            <person name="Bain P.A."/>
            <person name="Manny A.R."/>
            <person name="Major K.M."/>
            <person name="Lambert F.N."/>
            <person name="Vulpe C.D."/>
            <person name="Tuck P."/>
            <person name="Blalock B.J."/>
            <person name="Lin Y.-Y."/>
            <person name="Smith M.E."/>
            <person name="Ochoa-Acuna H."/>
            <person name="Chen M.-J.M."/>
            <person name="Childers C.P."/>
            <person name="Qu J."/>
            <person name="Dugan S."/>
            <person name="Lee S.L."/>
            <person name="Chao H."/>
            <person name="Dinh H."/>
            <person name="Han Y."/>
            <person name="Doddapaneni H."/>
            <person name="Worley K.C."/>
            <person name="Muzny D.M."/>
            <person name="Gibbs R.A."/>
            <person name="Richards S."/>
        </authorList>
    </citation>
    <scope>NUCLEOTIDE SEQUENCE</scope>
    <source>
        <strain evidence="3">HAZT.00-mixed</strain>
        <tissue evidence="3">Whole organism</tissue>
    </source>
</reference>
<evidence type="ECO:0000313" key="5">
    <source>
        <dbReference type="RefSeq" id="XP_018006467.1"/>
    </source>
</evidence>
<dbReference type="Proteomes" id="UP000711488">
    <property type="component" value="Unassembled WGS sequence"/>
</dbReference>
<dbReference type="OMA" id="CENDEFC"/>
<dbReference type="GeneID" id="108664402"/>
<protein>
    <recommendedName>
        <fullName evidence="2">TIP41-like protein</fullName>
    </recommendedName>
</protein>
<comment type="similarity">
    <text evidence="1">Belongs to the TIP41 family.</text>
</comment>
<evidence type="ECO:0000256" key="1">
    <source>
        <dbReference type="ARBA" id="ARBA00006658"/>
    </source>
</evidence>
<dbReference type="GO" id="GO:0005829">
    <property type="term" value="C:cytosol"/>
    <property type="evidence" value="ECO:0007669"/>
    <property type="project" value="TreeGrafter"/>
</dbReference>
<dbReference type="Pfam" id="PF04176">
    <property type="entry name" value="TIP41"/>
    <property type="match status" value="1"/>
</dbReference>
<evidence type="ECO:0000313" key="4">
    <source>
        <dbReference type="Proteomes" id="UP000694843"/>
    </source>
</evidence>
<dbReference type="EMBL" id="JQDR03007761">
    <property type="protein sequence ID" value="KAA0198114.1"/>
    <property type="molecule type" value="Genomic_DNA"/>
</dbReference>
<evidence type="ECO:0000256" key="2">
    <source>
        <dbReference type="ARBA" id="ARBA00018951"/>
    </source>
</evidence>
<keyword evidence="4" id="KW-1185">Reference proteome</keyword>
<dbReference type="GO" id="GO:0031929">
    <property type="term" value="P:TOR signaling"/>
    <property type="evidence" value="ECO:0007669"/>
    <property type="project" value="TreeGrafter"/>
</dbReference>
<dbReference type="InterPro" id="IPR007303">
    <property type="entry name" value="TIP41-like"/>
</dbReference>
<reference evidence="5" key="4">
    <citation type="submission" date="2025-04" db="UniProtKB">
        <authorList>
            <consortium name="RefSeq"/>
        </authorList>
    </citation>
    <scope>IDENTIFICATION</scope>
    <source>
        <tissue evidence="5">Whole organism</tissue>
    </source>
</reference>
<dbReference type="InterPro" id="IPR051330">
    <property type="entry name" value="Phosphatase_reg/MetRdx"/>
</dbReference>
<dbReference type="Proteomes" id="UP000694843">
    <property type="component" value="Unplaced"/>
</dbReference>
<dbReference type="PANTHER" id="PTHR21021:SF16">
    <property type="entry name" value="TIP41-LIKE PROTEIN"/>
    <property type="match status" value="1"/>
</dbReference>
<dbReference type="RefSeq" id="XP_018006467.1">
    <property type="nucleotide sequence ID" value="XM_018150978.2"/>
</dbReference>
<accession>A0A6A0H5A3</accession>
<reference evidence="3" key="2">
    <citation type="journal article" date="2018" name="Environ. Sci. Technol.">
        <title>The Toxicogenome of Hyalella azteca: A Model for Sediment Ecotoxicology and Evolutionary Toxicology.</title>
        <authorList>
            <person name="Poynton H.C."/>
            <person name="Hasenbein S."/>
            <person name="Benoit J.B."/>
            <person name="Sepulveda M.S."/>
            <person name="Poelchau M.F."/>
            <person name="Hughes D.S.T."/>
            <person name="Murali S.C."/>
            <person name="Chen S."/>
            <person name="Glastad K.M."/>
            <person name="Goodisman M.A.D."/>
            <person name="Werren J.H."/>
            <person name="Vineis J.H."/>
            <person name="Bowen J.L."/>
            <person name="Friedrich M."/>
            <person name="Jones J."/>
            <person name="Robertson H.M."/>
            <person name="Feyereisen R."/>
            <person name="Mechler-Hickson A."/>
            <person name="Mathers N."/>
            <person name="Lee C.E."/>
            <person name="Colbourne J.K."/>
            <person name="Biales A."/>
            <person name="Johnston J.S."/>
            <person name="Wellborn G.A."/>
            <person name="Rosendale A.J."/>
            <person name="Cridge A.G."/>
            <person name="Munoz-Torres M.C."/>
            <person name="Bain P.A."/>
            <person name="Manny A.R."/>
            <person name="Major K.M."/>
            <person name="Lambert F.N."/>
            <person name="Vulpe C.D."/>
            <person name="Tuck P."/>
            <person name="Blalock B.J."/>
            <person name="Lin Y.Y."/>
            <person name="Smith M.E."/>
            <person name="Ochoa-Acuna H."/>
            <person name="Chen M.M."/>
            <person name="Childers C.P."/>
            <person name="Qu J."/>
            <person name="Dugan S."/>
            <person name="Lee S.L."/>
            <person name="Chao H."/>
            <person name="Dinh H."/>
            <person name="Han Y."/>
            <person name="Doddapaneni H."/>
            <person name="Worley K.C."/>
            <person name="Muzny D.M."/>
            <person name="Gibbs R.A."/>
            <person name="Richards S."/>
        </authorList>
    </citation>
    <scope>NUCLEOTIDE SEQUENCE</scope>
    <source>
        <strain evidence="3">HAZT.00-mixed</strain>
        <tissue evidence="3">Whole organism</tissue>
    </source>
</reference>
<organism evidence="3">
    <name type="scientific">Hyalella azteca</name>
    <name type="common">Amphipod</name>
    <dbReference type="NCBI Taxonomy" id="294128"/>
    <lineage>
        <taxon>Eukaryota</taxon>
        <taxon>Metazoa</taxon>
        <taxon>Ecdysozoa</taxon>
        <taxon>Arthropoda</taxon>
        <taxon>Crustacea</taxon>
        <taxon>Multicrustacea</taxon>
        <taxon>Malacostraca</taxon>
        <taxon>Eumalacostraca</taxon>
        <taxon>Peracarida</taxon>
        <taxon>Amphipoda</taxon>
        <taxon>Senticaudata</taxon>
        <taxon>Talitrida</taxon>
        <taxon>Talitroidea</taxon>
        <taxon>Hyalellidae</taxon>
        <taxon>Hyalella</taxon>
    </lineage>
</organism>
<dbReference type="OrthoDB" id="10253878at2759"/>
<sequence length="208" mass="23314">MAEVINSTAEKTANAKQAAPRVESCQFGPWTFTATKSHIMGSKCDTPETCSSAPPTSPELLCQLCGFNLLVGKEHLPDMIFNKNVLRIEHETGAAIEFNALDALRELRDVDLDNIQVAHATEWQEARKDCEHTQNVVSGYDWTYTTNYNGSLSGGFSIRPSDTRIDMQKLRAKEPIRFFQELYLYEDELDDNGASNCVVKIVSFLVEE</sequence>
<dbReference type="PANTHER" id="PTHR21021">
    <property type="entry name" value="GAF/PUTATIVE CYTOSKELETAL PROTEIN"/>
    <property type="match status" value="1"/>
</dbReference>
<gene>
    <name evidence="5" type="primary">LOC108664402</name>
    <name evidence="3" type="ORF">HAZT_HAZT009508</name>
</gene>
<name>A0A6A0H5A3_HYAAZ</name>
<proteinExistence type="inferred from homology"/>
<dbReference type="KEGG" id="hazt:108664402"/>
<reference evidence="3" key="1">
    <citation type="submission" date="2014-08" db="EMBL/GenBank/DDBJ databases">
        <authorList>
            <person name="Murali S."/>
            <person name="Richards S."/>
            <person name="Bandaranaike D."/>
            <person name="Bellair M."/>
            <person name="Blankenburg K."/>
            <person name="Chao H."/>
            <person name="Dinh H."/>
            <person name="Doddapaneni H."/>
            <person name="Dugan-Rocha S."/>
            <person name="Elkadiri S."/>
            <person name="Gnanaolivu R."/>
            <person name="Hughes D."/>
            <person name="Lee S."/>
            <person name="Li M."/>
            <person name="Ming W."/>
            <person name="Munidasa M."/>
            <person name="Muniz J."/>
            <person name="Nguyen L."/>
            <person name="Osuji N."/>
            <person name="Pu L.-L."/>
            <person name="Puazo M."/>
            <person name="Skinner E."/>
            <person name="Qu C."/>
            <person name="Quiroz J."/>
            <person name="Raj R."/>
            <person name="Weissenberger G."/>
            <person name="Xin Y."/>
            <person name="Zou X."/>
            <person name="Han Y."/>
            <person name="Worley K."/>
            <person name="Muzny D."/>
            <person name="Gibbs R."/>
        </authorList>
    </citation>
    <scope>NUCLEOTIDE SEQUENCE</scope>
    <source>
        <strain evidence="3">HAZT.00-mixed</strain>
        <tissue evidence="3">Whole organism</tissue>
    </source>
</reference>